<sequence length="70" mass="7993">MRIIDGANPTPVTPEAGWKKLLEESADVQVCLGEILSIADWERVAHTREEKTARWVQRLEEKEGKYETAL</sequence>
<name>A0ABS6ENM8_9FIRM</name>
<organism evidence="1 2">
    <name type="scientific">Butyricicoccus intestinisimiae</name>
    <dbReference type="NCBI Taxonomy" id="2841509"/>
    <lineage>
        <taxon>Bacteria</taxon>
        <taxon>Bacillati</taxon>
        <taxon>Bacillota</taxon>
        <taxon>Clostridia</taxon>
        <taxon>Eubacteriales</taxon>
        <taxon>Butyricicoccaceae</taxon>
        <taxon>Butyricicoccus</taxon>
    </lineage>
</organism>
<accession>A0ABS6ENM8</accession>
<gene>
    <name evidence="1" type="ORF">KQI75_00505</name>
</gene>
<dbReference type="EMBL" id="JAHLQI010000001">
    <property type="protein sequence ID" value="MBU5489118.1"/>
    <property type="molecule type" value="Genomic_DNA"/>
</dbReference>
<dbReference type="RefSeq" id="WP_216468732.1">
    <property type="nucleotide sequence ID" value="NZ_JAHLQI010000001.1"/>
</dbReference>
<dbReference type="Proteomes" id="UP000783588">
    <property type="component" value="Unassembled WGS sequence"/>
</dbReference>
<keyword evidence="2" id="KW-1185">Reference proteome</keyword>
<reference evidence="1 2" key="1">
    <citation type="submission" date="2021-06" db="EMBL/GenBank/DDBJ databases">
        <authorList>
            <person name="Sun Q."/>
            <person name="Li D."/>
        </authorList>
    </citation>
    <scope>NUCLEOTIDE SEQUENCE [LARGE SCALE GENOMIC DNA]</scope>
    <source>
        <strain evidence="1 2">MSJd-7</strain>
    </source>
</reference>
<evidence type="ECO:0000313" key="1">
    <source>
        <dbReference type="EMBL" id="MBU5489118.1"/>
    </source>
</evidence>
<proteinExistence type="predicted"/>
<comment type="caution">
    <text evidence="1">The sequence shown here is derived from an EMBL/GenBank/DDBJ whole genome shotgun (WGS) entry which is preliminary data.</text>
</comment>
<protein>
    <submittedName>
        <fullName evidence="1">Uncharacterized protein</fullName>
    </submittedName>
</protein>
<evidence type="ECO:0000313" key="2">
    <source>
        <dbReference type="Proteomes" id="UP000783588"/>
    </source>
</evidence>